<dbReference type="SUPFAM" id="SSF52096">
    <property type="entry name" value="ClpP/crotonase"/>
    <property type="match status" value="1"/>
</dbReference>
<comment type="caution">
    <text evidence="2">The sequence shown here is derived from an EMBL/GenBank/DDBJ whole genome shotgun (WGS) entry which is preliminary data.</text>
</comment>
<accession>A0A0A5GJZ8</accession>
<dbReference type="STRING" id="1385510.GCA_000425205_02152"/>
<dbReference type="eggNOG" id="COG0793">
    <property type="taxonomic scope" value="Bacteria"/>
</dbReference>
<dbReference type="InterPro" id="IPR029045">
    <property type="entry name" value="ClpP/crotonase-like_dom_sf"/>
</dbReference>
<dbReference type="InterPro" id="IPR005151">
    <property type="entry name" value="Tail-specific_protease"/>
</dbReference>
<feature type="domain" description="Tail specific protease" evidence="1">
    <location>
        <begin position="77"/>
        <end position="293"/>
    </location>
</feature>
<evidence type="ECO:0000259" key="1">
    <source>
        <dbReference type="Pfam" id="PF03572"/>
    </source>
</evidence>
<evidence type="ECO:0000313" key="2">
    <source>
        <dbReference type="EMBL" id="KGX92339.1"/>
    </source>
</evidence>
<keyword evidence="3" id="KW-1185">Reference proteome</keyword>
<dbReference type="GO" id="GO:0008236">
    <property type="term" value="F:serine-type peptidase activity"/>
    <property type="evidence" value="ECO:0007669"/>
    <property type="project" value="InterPro"/>
</dbReference>
<sequence>MSIDSLDGQRIPEIRQSHPFLQLEQEHEREEWNEVMPEYSSASVLNAEGIRFTLDLQTFDRPPYQPIHSIKPISDEVLYIEMTDFESTDDLLRMMEEGEDWLCDYKKWIVDVRVNNGGNDTSFYPLLPYLFHEEGVDLYDGEEMWFQCTEVNADRQIKQFEEELKTTNDNETRRILTYINQLWKEHRGEGLVPFDFSSLFESTVITGMPIPSKVVLLADVTCGSSGDTFVDYAKRSKKVTVMGRATKGLNDYANLASVEWEEGFEFHYPTSRLRRIDEGRGMTGIGILPHIHIPWTPLHIDHDIDLERAMDYLKG</sequence>
<evidence type="ECO:0000313" key="3">
    <source>
        <dbReference type="Proteomes" id="UP000030528"/>
    </source>
</evidence>
<proteinExistence type="predicted"/>
<dbReference type="Proteomes" id="UP000030528">
    <property type="component" value="Unassembled WGS sequence"/>
</dbReference>
<name>A0A0A5GJZ8_9BACI</name>
<dbReference type="AlphaFoldDB" id="A0A0A5GJZ8"/>
<dbReference type="EMBL" id="AVPE01000006">
    <property type="protein sequence ID" value="KGX92339.1"/>
    <property type="molecule type" value="Genomic_DNA"/>
</dbReference>
<protein>
    <recommendedName>
        <fullName evidence="1">Tail specific protease domain-containing protein</fullName>
    </recommendedName>
</protein>
<dbReference type="Pfam" id="PF03572">
    <property type="entry name" value="Peptidase_S41"/>
    <property type="match status" value="1"/>
</dbReference>
<reference evidence="2 3" key="1">
    <citation type="submission" date="2013-08" db="EMBL/GenBank/DDBJ databases">
        <authorList>
            <person name="Huang J."/>
            <person name="Wang G."/>
        </authorList>
    </citation>
    <scope>NUCLEOTIDE SEQUENCE [LARGE SCALE GENOMIC DNA]</scope>
    <source>
        <strain evidence="2 3">JSM 076056</strain>
    </source>
</reference>
<dbReference type="OrthoDB" id="2327485at2"/>
<dbReference type="RefSeq" id="WP_051239830.1">
    <property type="nucleotide sequence ID" value="NZ_AULI01000008.1"/>
</dbReference>
<gene>
    <name evidence="2" type="ORF">N781_16410</name>
</gene>
<dbReference type="GO" id="GO:0006508">
    <property type="term" value="P:proteolysis"/>
    <property type="evidence" value="ECO:0007669"/>
    <property type="project" value="InterPro"/>
</dbReference>
<organism evidence="2 3">
    <name type="scientific">Pontibacillus halophilus JSM 076056 = DSM 19796</name>
    <dbReference type="NCBI Taxonomy" id="1385510"/>
    <lineage>
        <taxon>Bacteria</taxon>
        <taxon>Bacillati</taxon>
        <taxon>Bacillota</taxon>
        <taxon>Bacilli</taxon>
        <taxon>Bacillales</taxon>
        <taxon>Bacillaceae</taxon>
        <taxon>Pontibacillus</taxon>
    </lineage>
</organism>
<dbReference type="Gene3D" id="3.90.226.10">
    <property type="entry name" value="2-enoyl-CoA Hydratase, Chain A, domain 1"/>
    <property type="match status" value="1"/>
</dbReference>